<dbReference type="RefSeq" id="WP_086033383.1">
    <property type="nucleotide sequence ID" value="NZ_MDSU01000015.1"/>
</dbReference>
<keyword evidence="3" id="KW-1185">Reference proteome</keyword>
<reference evidence="2 3" key="1">
    <citation type="journal article" date="2017" name="Front. Microbiol.">
        <title>Genome Sequence of Desulfurella amilsii Strain TR1 and Comparative Genomics of Desulfurellaceae Family.</title>
        <authorList>
            <person name="Florentino A.P."/>
            <person name="Stams A.J."/>
            <person name="Sanchez-Andrea I."/>
        </authorList>
    </citation>
    <scope>NUCLEOTIDE SEQUENCE [LARGE SCALE GENOMIC DNA]</scope>
    <source>
        <strain evidence="2 3">TR1</strain>
    </source>
</reference>
<accession>A0A1X4XYE9</accession>
<evidence type="ECO:0000256" key="1">
    <source>
        <dbReference type="SAM" id="Phobius"/>
    </source>
</evidence>
<evidence type="ECO:0008006" key="4">
    <source>
        <dbReference type="Google" id="ProtNLM"/>
    </source>
</evidence>
<protein>
    <recommendedName>
        <fullName evidence="4">Zinc-ribbon domain-containing protein</fullName>
    </recommendedName>
</protein>
<evidence type="ECO:0000313" key="2">
    <source>
        <dbReference type="EMBL" id="OSS42534.1"/>
    </source>
</evidence>
<dbReference type="OrthoDB" id="1178869at2"/>
<dbReference type="Proteomes" id="UP000194141">
    <property type="component" value="Unassembled WGS sequence"/>
</dbReference>
<keyword evidence="1" id="KW-1133">Transmembrane helix</keyword>
<name>A0A1X4XYE9_9BACT</name>
<keyword evidence="1" id="KW-0812">Transmembrane</keyword>
<sequence length="91" mass="9838">MILSFPNPATKGQKGQEEKNINFCPNCGAKVDGGKFCHECGQALIVADTAKKTVNKLSAISIKKLLIAGGLIWLTGTLFIKFLTLLIFSLR</sequence>
<dbReference type="EMBL" id="MDSU01000015">
    <property type="protein sequence ID" value="OSS42534.1"/>
    <property type="molecule type" value="Genomic_DNA"/>
</dbReference>
<dbReference type="AlphaFoldDB" id="A0A1X4XYE9"/>
<comment type="caution">
    <text evidence="2">The sequence shown here is derived from an EMBL/GenBank/DDBJ whole genome shotgun (WGS) entry which is preliminary data.</text>
</comment>
<feature type="transmembrane region" description="Helical" evidence="1">
    <location>
        <begin position="65"/>
        <end position="88"/>
    </location>
</feature>
<keyword evidence="1" id="KW-0472">Membrane</keyword>
<organism evidence="2 3">
    <name type="scientific">Desulfurella amilsii</name>
    <dbReference type="NCBI Taxonomy" id="1562698"/>
    <lineage>
        <taxon>Bacteria</taxon>
        <taxon>Pseudomonadati</taxon>
        <taxon>Campylobacterota</taxon>
        <taxon>Desulfurellia</taxon>
        <taxon>Desulfurellales</taxon>
        <taxon>Desulfurellaceae</taxon>
        <taxon>Desulfurella</taxon>
    </lineage>
</organism>
<gene>
    <name evidence="2" type="ORF">DESAMIL20_649</name>
</gene>
<evidence type="ECO:0000313" key="3">
    <source>
        <dbReference type="Proteomes" id="UP000194141"/>
    </source>
</evidence>
<proteinExistence type="predicted"/>